<organism evidence="1 2">
    <name type="scientific">Acaulospora colombiana</name>
    <dbReference type="NCBI Taxonomy" id="27376"/>
    <lineage>
        <taxon>Eukaryota</taxon>
        <taxon>Fungi</taxon>
        <taxon>Fungi incertae sedis</taxon>
        <taxon>Mucoromycota</taxon>
        <taxon>Glomeromycotina</taxon>
        <taxon>Glomeromycetes</taxon>
        <taxon>Diversisporales</taxon>
        <taxon>Acaulosporaceae</taxon>
        <taxon>Acaulospora</taxon>
    </lineage>
</organism>
<protein>
    <submittedName>
        <fullName evidence="1">3943_t:CDS:1</fullName>
    </submittedName>
</protein>
<feature type="non-terminal residue" evidence="1">
    <location>
        <position position="128"/>
    </location>
</feature>
<gene>
    <name evidence="1" type="ORF">ACOLOM_LOCUS8324</name>
</gene>
<sequence>MGCTQNGESIIKRNPTPRSRTVHSEPSSSKDKSEEEQVDLDKIITASLEGMATVLHDLSQSHLGTSHHLFQLVDWLVKMAPSQPVDVDAPPGVTFPSGIGEARWDNWLSARTKVPSGARDILSSGWDM</sequence>
<proteinExistence type="predicted"/>
<keyword evidence="2" id="KW-1185">Reference proteome</keyword>
<comment type="caution">
    <text evidence="1">The sequence shown here is derived from an EMBL/GenBank/DDBJ whole genome shotgun (WGS) entry which is preliminary data.</text>
</comment>
<evidence type="ECO:0000313" key="2">
    <source>
        <dbReference type="Proteomes" id="UP000789525"/>
    </source>
</evidence>
<dbReference type="Proteomes" id="UP000789525">
    <property type="component" value="Unassembled WGS sequence"/>
</dbReference>
<evidence type="ECO:0000313" key="1">
    <source>
        <dbReference type="EMBL" id="CAG8653268.1"/>
    </source>
</evidence>
<dbReference type="EMBL" id="CAJVPT010021127">
    <property type="protein sequence ID" value="CAG8653268.1"/>
    <property type="molecule type" value="Genomic_DNA"/>
</dbReference>
<name>A0ACA9NG27_9GLOM</name>
<accession>A0ACA9NG27</accession>
<reference evidence="1" key="1">
    <citation type="submission" date="2021-06" db="EMBL/GenBank/DDBJ databases">
        <authorList>
            <person name="Kallberg Y."/>
            <person name="Tangrot J."/>
            <person name="Rosling A."/>
        </authorList>
    </citation>
    <scope>NUCLEOTIDE SEQUENCE</scope>
    <source>
        <strain evidence="1">CL356</strain>
    </source>
</reference>